<dbReference type="EMBL" id="JBHSIS010000025">
    <property type="protein sequence ID" value="MFC4859036.1"/>
    <property type="molecule type" value="Genomic_DNA"/>
</dbReference>
<evidence type="ECO:0000313" key="2">
    <source>
        <dbReference type="Proteomes" id="UP001595859"/>
    </source>
</evidence>
<reference evidence="2" key="1">
    <citation type="journal article" date="2019" name="Int. J. Syst. Evol. Microbiol.">
        <title>The Global Catalogue of Microorganisms (GCM) 10K type strain sequencing project: providing services to taxonomists for standard genome sequencing and annotation.</title>
        <authorList>
            <consortium name="The Broad Institute Genomics Platform"/>
            <consortium name="The Broad Institute Genome Sequencing Center for Infectious Disease"/>
            <person name="Wu L."/>
            <person name="Ma J."/>
        </authorList>
    </citation>
    <scope>NUCLEOTIDE SEQUENCE [LARGE SCALE GENOMIC DNA]</scope>
    <source>
        <strain evidence="2">ZS-22-S1</strain>
    </source>
</reference>
<dbReference type="InterPro" id="IPR007362">
    <property type="entry name" value="DUF429"/>
</dbReference>
<accession>A0ABV9SI48</accession>
<keyword evidence="2" id="KW-1185">Reference proteome</keyword>
<proteinExistence type="predicted"/>
<protein>
    <submittedName>
        <fullName evidence="1">DUF429 domain-containing protein</fullName>
    </submittedName>
</protein>
<dbReference type="Pfam" id="PF04250">
    <property type="entry name" value="DUF429"/>
    <property type="match status" value="1"/>
</dbReference>
<dbReference type="RefSeq" id="WP_378061862.1">
    <property type="nucleotide sequence ID" value="NZ_JBHSIS010000025.1"/>
</dbReference>
<dbReference type="Proteomes" id="UP001595859">
    <property type="component" value="Unassembled WGS sequence"/>
</dbReference>
<organism evidence="1 2">
    <name type="scientific">Actinophytocola glycyrrhizae</name>
    <dbReference type="NCBI Taxonomy" id="2044873"/>
    <lineage>
        <taxon>Bacteria</taxon>
        <taxon>Bacillati</taxon>
        <taxon>Actinomycetota</taxon>
        <taxon>Actinomycetes</taxon>
        <taxon>Pseudonocardiales</taxon>
        <taxon>Pseudonocardiaceae</taxon>
    </lineage>
</organism>
<gene>
    <name evidence="1" type="ORF">ACFPCV_36530</name>
</gene>
<evidence type="ECO:0000313" key="1">
    <source>
        <dbReference type="EMBL" id="MFC4859036.1"/>
    </source>
</evidence>
<name>A0ABV9SI48_9PSEU</name>
<comment type="caution">
    <text evidence="1">The sequence shown here is derived from an EMBL/GenBank/DDBJ whole genome shotgun (WGS) entry which is preliminary data.</text>
</comment>
<sequence length="230" mass="24890">MFDTAWSLANPVLGVDACKSGWIGIRLGQDVTAHFARHVADLVAETEPAIVAIDIPIGFPERGRRAADVEARKLLGSRWSSVFLTPVRTALTEPTHERASAVNRELAGEGMSMQAFGLFPKIREVDAWCRTAPCRVVEPHPELTFRQMAGEPLPDSKKTWAGLEHRRGLLADQSIHLPADLGEAGRQAAPDDVLDAAAVAWTAARVASGTALSLPDAPAEFDDFPVAIWR</sequence>